<reference evidence="1 2" key="1">
    <citation type="submission" date="2020-04" db="EMBL/GenBank/DDBJ databases">
        <title>Plant growth promoting and environmental Bacillus: genomic and epigenetic comparison.</title>
        <authorList>
            <person name="Reva O.N."/>
            <person name="Lutz S."/>
            <person name="Ahrens C.H."/>
        </authorList>
    </citation>
    <scope>NUCLEOTIDE SEQUENCE [LARGE SCALE GENOMIC DNA]</scope>
    <source>
        <strain evidence="1 2">UCMB5075</strain>
    </source>
</reference>
<evidence type="ECO:0000313" key="2">
    <source>
        <dbReference type="Proteomes" id="UP000501048"/>
    </source>
</evidence>
<dbReference type="InterPro" id="IPR019241">
    <property type="entry name" value="DUF2197"/>
</dbReference>
<accession>A0ABX6LVY8</accession>
<keyword evidence="2" id="KW-1185">Reference proteome</keyword>
<organism evidence="1 2">
    <name type="scientific">Bacillus mojavensis</name>
    <dbReference type="NCBI Taxonomy" id="72360"/>
    <lineage>
        <taxon>Bacteria</taxon>
        <taxon>Bacillati</taxon>
        <taxon>Bacillota</taxon>
        <taxon>Bacilli</taxon>
        <taxon>Bacillales</taxon>
        <taxon>Bacillaceae</taxon>
        <taxon>Bacillus</taxon>
    </lineage>
</organism>
<proteinExistence type="predicted"/>
<dbReference type="Proteomes" id="UP000501048">
    <property type="component" value="Chromosome"/>
</dbReference>
<dbReference type="EMBL" id="CP051464">
    <property type="protein sequence ID" value="QJC96020.1"/>
    <property type="molecule type" value="Genomic_DNA"/>
</dbReference>
<evidence type="ECO:0000313" key="1">
    <source>
        <dbReference type="EMBL" id="QJC96020.1"/>
    </source>
</evidence>
<gene>
    <name evidence="1" type="primary">ylaI</name>
    <name evidence="1" type="ORF">HC660_15440</name>
</gene>
<dbReference type="Pfam" id="PF09963">
    <property type="entry name" value="DUF2197"/>
    <property type="match status" value="1"/>
</dbReference>
<name>A0ABX6LVY8_BACMO</name>
<sequence>MRVQCSICDKIETIDDETLIAKRLRNRPIHTYMCQECHDRIAQKTEERLKTGKFTFHPGQQKKETVKK</sequence>
<protein>
    <submittedName>
        <fullName evidence="1">YlaI</fullName>
    </submittedName>
</protein>